<name>A0A1J5S2T5_9ZZZZ</name>
<organism evidence="2">
    <name type="scientific">mine drainage metagenome</name>
    <dbReference type="NCBI Taxonomy" id="410659"/>
    <lineage>
        <taxon>unclassified sequences</taxon>
        <taxon>metagenomes</taxon>
        <taxon>ecological metagenomes</taxon>
    </lineage>
</organism>
<dbReference type="SUPFAM" id="SSF54637">
    <property type="entry name" value="Thioesterase/thiol ester dehydrase-isomerase"/>
    <property type="match status" value="1"/>
</dbReference>
<dbReference type="InterPro" id="IPR029069">
    <property type="entry name" value="HotDog_dom_sf"/>
</dbReference>
<dbReference type="Gene3D" id="3.10.129.10">
    <property type="entry name" value="Hotdog Thioesterase"/>
    <property type="match status" value="1"/>
</dbReference>
<dbReference type="PANTHER" id="PTHR43664:SF1">
    <property type="entry name" value="BETA-METHYLMALYL-COA DEHYDRATASE"/>
    <property type="match status" value="1"/>
</dbReference>
<proteinExistence type="predicted"/>
<dbReference type="CDD" id="cd03454">
    <property type="entry name" value="YdeM"/>
    <property type="match status" value="1"/>
</dbReference>
<dbReference type="PANTHER" id="PTHR43664">
    <property type="entry name" value="MONOAMINE OXIDASE-RELATED"/>
    <property type="match status" value="1"/>
</dbReference>
<comment type="caution">
    <text evidence="2">The sequence shown here is derived from an EMBL/GenBank/DDBJ whole genome shotgun (WGS) entry which is preliminary data.</text>
</comment>
<gene>
    <name evidence="2" type="primary">paaZ_4</name>
    <name evidence="2" type="ORF">GALL_234010</name>
</gene>
<sequence length="158" mass="17774">MNTASFQSPIDDRYFEDYQIGATYVFGELVVSEDEIVEFARRYDPQDFHTDPAAASNGPFGGLIASGWLTAALMMRLFADHYLSRNASLASPGVDELRWTKPVRPGDRLSIRVTVVEARRSRSKPDRGLVRSTIEVINQEREPVMTMTAMNLLGCRDK</sequence>
<dbReference type="AlphaFoldDB" id="A0A1J5S2T5"/>
<dbReference type="Pfam" id="PF01575">
    <property type="entry name" value="MaoC_dehydratas"/>
    <property type="match status" value="1"/>
</dbReference>
<dbReference type="InterPro" id="IPR002539">
    <property type="entry name" value="MaoC-like_dom"/>
</dbReference>
<feature type="domain" description="MaoC-like" evidence="1">
    <location>
        <begin position="20"/>
        <end position="124"/>
    </location>
</feature>
<dbReference type="InterPro" id="IPR052342">
    <property type="entry name" value="MCH/BMMD"/>
</dbReference>
<dbReference type="EMBL" id="MLJW01000182">
    <property type="protein sequence ID" value="OIQ94645.1"/>
    <property type="molecule type" value="Genomic_DNA"/>
</dbReference>
<evidence type="ECO:0000259" key="1">
    <source>
        <dbReference type="Pfam" id="PF01575"/>
    </source>
</evidence>
<protein>
    <submittedName>
        <fullName evidence="2">Bifunctional protein PaaZ</fullName>
    </submittedName>
</protein>
<accession>A0A1J5S2T5</accession>
<evidence type="ECO:0000313" key="2">
    <source>
        <dbReference type="EMBL" id="OIQ94645.1"/>
    </source>
</evidence>
<reference evidence="2" key="1">
    <citation type="submission" date="2016-10" db="EMBL/GenBank/DDBJ databases">
        <title>Sequence of Gallionella enrichment culture.</title>
        <authorList>
            <person name="Poehlein A."/>
            <person name="Muehling M."/>
            <person name="Daniel R."/>
        </authorList>
    </citation>
    <scope>NUCLEOTIDE SEQUENCE</scope>
</reference>